<dbReference type="InterPro" id="IPR028250">
    <property type="entry name" value="DsbDN"/>
</dbReference>
<feature type="transmembrane region" description="Helical" evidence="18">
    <location>
        <begin position="209"/>
        <end position="235"/>
    </location>
</feature>
<dbReference type="InterPro" id="IPR013766">
    <property type="entry name" value="Thioredoxin_domain"/>
</dbReference>
<evidence type="ECO:0000256" key="17">
    <source>
        <dbReference type="ARBA" id="ARBA00047804"/>
    </source>
</evidence>
<dbReference type="EMBL" id="FNVE01000001">
    <property type="protein sequence ID" value="SEF55303.1"/>
    <property type="molecule type" value="Genomic_DNA"/>
</dbReference>
<sequence>MVSAFHLPASAFMMTVHFSVGYPMRAFRFCLMLLLLLSASVHAQLSGNGSLTGLIQSGSSQNTFLPVHQAFRPDILDASAQQVTVIFEMAPGYYLYRHRLHLSNPQSPDQDLQISLPEGKHKTDEYFGDVEVYYDQLQIQLDASQLTAGQTQLRVGFQGCADAGLCYPPETVMLDLPAPAAGGTTASSAASATEPATATAPDDQEHDRLMTWLLFMLAGIGLTFTPCVLPMLPILSSMVLGRSHISRGRALSLSLGYVLGMAVTLAIVGALIGSFGAALNLQARLQSPWILGTFAVFFVLFALAMFGLFDLRLPEFLREPLERLNRRAHGGSLPGATAMGALSTLVVSPCISAPLAGALVYISSTGDTIGGGLNLFALGLGMGVPLILVTLFGKSLLPGSGPWMETVKHLFGFGLLAVAIWLLERVLPGPISLALWAALAAGLAVRLGLMQGGNYLRQTIALLFALYAAAALFGALAGGEDPLRPLQPLAGGSATQPATAGFTLIREPVELERQLALAAERGQPAIVDVYADWCISCKIMERTILSQPEVQALLANHLRIKLDLTDNSPEQRAWLTRHQLFGPPAYLFFATNGQERRDLRIQGEVSLEEFSSLASQSAQEKIAP</sequence>
<evidence type="ECO:0000313" key="22">
    <source>
        <dbReference type="Proteomes" id="UP000243518"/>
    </source>
</evidence>
<dbReference type="HAMAP" id="MF_00399">
    <property type="entry name" value="DbsD"/>
    <property type="match status" value="1"/>
</dbReference>
<keyword evidence="9 18" id="KW-0249">Electron transport</keyword>
<dbReference type="Pfam" id="PF11412">
    <property type="entry name" value="DsbD_N"/>
    <property type="match status" value="1"/>
</dbReference>
<dbReference type="GO" id="GO:0005886">
    <property type="term" value="C:plasma membrane"/>
    <property type="evidence" value="ECO:0007669"/>
    <property type="project" value="UniProtKB-SubCell"/>
</dbReference>
<dbReference type="NCBIfam" id="NF001419">
    <property type="entry name" value="PRK00293.1"/>
    <property type="match status" value="1"/>
</dbReference>
<dbReference type="GO" id="GO:0017004">
    <property type="term" value="P:cytochrome complex assembly"/>
    <property type="evidence" value="ECO:0007669"/>
    <property type="project" value="UniProtKB-UniRule"/>
</dbReference>
<keyword evidence="8 18" id="KW-0201">Cytochrome c-type biogenesis</keyword>
<dbReference type="Pfam" id="PF13899">
    <property type="entry name" value="Thioredoxin_7"/>
    <property type="match status" value="1"/>
</dbReference>
<keyword evidence="14 18" id="KW-1015">Disulfide bond</keyword>
<evidence type="ECO:0000256" key="19">
    <source>
        <dbReference type="SAM" id="MobiDB-lite"/>
    </source>
</evidence>
<feature type="disulfide bond" description="Redox-active" evidence="18">
    <location>
        <begin position="160"/>
        <end position="166"/>
    </location>
</feature>
<evidence type="ECO:0000313" key="21">
    <source>
        <dbReference type="EMBL" id="SEF55303.1"/>
    </source>
</evidence>
<comment type="catalytic activity">
    <reaction evidence="17 18">
        <text>[protein]-dithiol + NADP(+) = [protein]-disulfide + NADPH + H(+)</text>
        <dbReference type="Rhea" id="RHEA:18753"/>
        <dbReference type="Rhea" id="RHEA-COMP:10593"/>
        <dbReference type="Rhea" id="RHEA-COMP:10594"/>
        <dbReference type="ChEBI" id="CHEBI:15378"/>
        <dbReference type="ChEBI" id="CHEBI:29950"/>
        <dbReference type="ChEBI" id="CHEBI:50058"/>
        <dbReference type="ChEBI" id="CHEBI:57783"/>
        <dbReference type="ChEBI" id="CHEBI:58349"/>
        <dbReference type="EC" id="1.8.1.8"/>
    </reaction>
</comment>
<accession>A0AAQ1G4D9</accession>
<dbReference type="EC" id="1.8.1.8" evidence="18"/>
<feature type="domain" description="Thioredoxin" evidence="20">
    <location>
        <begin position="483"/>
        <end position="619"/>
    </location>
</feature>
<evidence type="ECO:0000256" key="7">
    <source>
        <dbReference type="ARBA" id="ARBA00022729"/>
    </source>
</evidence>
<dbReference type="PANTHER" id="PTHR32234:SF0">
    <property type="entry name" value="THIOL:DISULFIDE INTERCHANGE PROTEIN DSBD"/>
    <property type="match status" value="1"/>
</dbReference>
<dbReference type="InterPro" id="IPR022910">
    <property type="entry name" value="Thiol_diS_interchange_DbsD"/>
</dbReference>
<feature type="region of interest" description="Disordered" evidence="19">
    <location>
        <begin position="184"/>
        <end position="203"/>
    </location>
</feature>
<evidence type="ECO:0000259" key="20">
    <source>
        <dbReference type="PROSITE" id="PS51352"/>
    </source>
</evidence>
<evidence type="ECO:0000256" key="18">
    <source>
        <dbReference type="HAMAP-Rule" id="MF_00399"/>
    </source>
</evidence>
<evidence type="ECO:0000256" key="1">
    <source>
        <dbReference type="ARBA" id="ARBA00004429"/>
    </source>
</evidence>
<dbReference type="CDD" id="cd02953">
    <property type="entry name" value="DsbDgamma"/>
    <property type="match status" value="1"/>
</dbReference>
<dbReference type="InterPro" id="IPR003834">
    <property type="entry name" value="Cyt_c_assmbl_TM_dom"/>
</dbReference>
<dbReference type="PANTHER" id="PTHR32234">
    <property type="entry name" value="THIOL:DISULFIDE INTERCHANGE PROTEIN DSBD"/>
    <property type="match status" value="1"/>
</dbReference>
<comment type="function">
    <text evidence="18">Required to facilitate the formation of correct disulfide bonds in some periplasmic proteins and for the assembly of the periplasmic c-type cytochromes. Acts by transferring electrons from cytoplasmic thioredoxin to the periplasm. This transfer involves a cascade of disulfide bond formation and reduction steps.</text>
</comment>
<evidence type="ECO:0000256" key="2">
    <source>
        <dbReference type="ARBA" id="ARBA00007241"/>
    </source>
</evidence>
<keyword evidence="5 18" id="KW-0997">Cell inner membrane</keyword>
<feature type="disulfide bond" description="Redox-active" evidence="18">
    <location>
        <begin position="534"/>
        <end position="537"/>
    </location>
</feature>
<dbReference type="InterPro" id="IPR036929">
    <property type="entry name" value="DsbDN_sf"/>
</dbReference>
<keyword evidence="11 18" id="KW-0560">Oxidoreductase</keyword>
<evidence type="ECO:0000256" key="5">
    <source>
        <dbReference type="ARBA" id="ARBA00022519"/>
    </source>
</evidence>
<evidence type="ECO:0000256" key="8">
    <source>
        <dbReference type="ARBA" id="ARBA00022748"/>
    </source>
</evidence>
<comment type="caution">
    <text evidence="18">Lacks conserved residue(s) required for the propagation of feature annotation.</text>
</comment>
<keyword evidence="13 18" id="KW-0472">Membrane</keyword>
<evidence type="ECO:0000256" key="10">
    <source>
        <dbReference type="ARBA" id="ARBA00022989"/>
    </source>
</evidence>
<dbReference type="InterPro" id="IPR035671">
    <property type="entry name" value="DsbD_gamma"/>
</dbReference>
<feature type="transmembrane region" description="Helical" evidence="18">
    <location>
        <begin position="289"/>
        <end position="311"/>
    </location>
</feature>
<feature type="compositionally biased region" description="Low complexity" evidence="19">
    <location>
        <begin position="184"/>
        <end position="201"/>
    </location>
</feature>
<evidence type="ECO:0000256" key="9">
    <source>
        <dbReference type="ARBA" id="ARBA00022982"/>
    </source>
</evidence>
<dbReference type="Gene3D" id="3.40.30.10">
    <property type="entry name" value="Glutaredoxin"/>
    <property type="match status" value="1"/>
</dbReference>
<dbReference type="SUPFAM" id="SSF74863">
    <property type="entry name" value="Thiol:disulfide interchange protein DsbD, N-terminal domain (DsbD-alpha)"/>
    <property type="match status" value="1"/>
</dbReference>
<proteinExistence type="inferred from homology"/>
<gene>
    <name evidence="18" type="primary">dsbD</name>
    <name evidence="21" type="ORF">SAMN05216586_101353</name>
</gene>
<evidence type="ECO:0000256" key="4">
    <source>
        <dbReference type="ARBA" id="ARBA00022475"/>
    </source>
</evidence>
<dbReference type="Proteomes" id="UP000243518">
    <property type="component" value="Unassembled WGS sequence"/>
</dbReference>
<protein>
    <recommendedName>
        <fullName evidence="18">Thiol:disulfide interchange protein DsbD</fullName>
        <ecNumber evidence="18">1.8.1.8</ecNumber>
    </recommendedName>
    <alternativeName>
        <fullName evidence="18">Protein-disulfide reductase</fullName>
        <shortName evidence="18">Disulfide reductase</shortName>
    </alternativeName>
</protein>
<evidence type="ECO:0000256" key="12">
    <source>
        <dbReference type="ARBA" id="ARBA00023027"/>
    </source>
</evidence>
<dbReference type="SUPFAM" id="SSF52833">
    <property type="entry name" value="Thioredoxin-like"/>
    <property type="match status" value="1"/>
</dbReference>
<dbReference type="AlphaFoldDB" id="A0AAQ1G4D9"/>
<keyword evidence="6 18" id="KW-0812">Transmembrane</keyword>
<comment type="similarity">
    <text evidence="2 18">Belongs to the thioredoxin family. DsbD subfamily.</text>
</comment>
<name>A0AAQ1G4D9_9GAMM</name>
<dbReference type="GO" id="GO:0047134">
    <property type="term" value="F:protein-disulfide reductase [NAD(P)H] activity"/>
    <property type="evidence" value="ECO:0007669"/>
    <property type="project" value="UniProtKB-UniRule"/>
</dbReference>
<keyword evidence="4 18" id="KW-1003">Cell membrane</keyword>
<keyword evidence="10 18" id="KW-1133">Transmembrane helix</keyword>
<keyword evidence="12 18" id="KW-0520">NAD</keyword>
<comment type="catalytic activity">
    <reaction evidence="16 18">
        <text>[protein]-dithiol + NAD(+) = [protein]-disulfide + NADH + H(+)</text>
        <dbReference type="Rhea" id="RHEA:18749"/>
        <dbReference type="Rhea" id="RHEA-COMP:10593"/>
        <dbReference type="Rhea" id="RHEA-COMP:10594"/>
        <dbReference type="ChEBI" id="CHEBI:15378"/>
        <dbReference type="ChEBI" id="CHEBI:29950"/>
        <dbReference type="ChEBI" id="CHEBI:50058"/>
        <dbReference type="ChEBI" id="CHEBI:57540"/>
        <dbReference type="ChEBI" id="CHEBI:57945"/>
        <dbReference type="EC" id="1.8.1.8"/>
    </reaction>
</comment>
<organism evidence="21 22">
    <name type="scientific">Halopseudomonas aestusnigri</name>
    <dbReference type="NCBI Taxonomy" id="857252"/>
    <lineage>
        <taxon>Bacteria</taxon>
        <taxon>Pseudomonadati</taxon>
        <taxon>Pseudomonadota</taxon>
        <taxon>Gammaproteobacteria</taxon>
        <taxon>Pseudomonadales</taxon>
        <taxon>Pseudomonadaceae</taxon>
        <taxon>Halopseudomonas</taxon>
    </lineage>
</organism>
<keyword evidence="22" id="KW-1185">Reference proteome</keyword>
<feature type="transmembrane region" description="Helical" evidence="18">
    <location>
        <begin position="461"/>
        <end position="479"/>
    </location>
</feature>
<evidence type="ECO:0000256" key="3">
    <source>
        <dbReference type="ARBA" id="ARBA00022448"/>
    </source>
</evidence>
<dbReference type="GO" id="GO:0045454">
    <property type="term" value="P:cell redox homeostasis"/>
    <property type="evidence" value="ECO:0007669"/>
    <property type="project" value="TreeGrafter"/>
</dbReference>
<feature type="transmembrane region" description="Helical" evidence="18">
    <location>
        <begin position="375"/>
        <end position="397"/>
    </location>
</feature>
<evidence type="ECO:0000256" key="15">
    <source>
        <dbReference type="ARBA" id="ARBA00023284"/>
    </source>
</evidence>
<keyword evidence="15 18" id="KW-0676">Redox-active center</keyword>
<dbReference type="InterPro" id="IPR036249">
    <property type="entry name" value="Thioredoxin-like_sf"/>
</dbReference>
<feature type="transmembrane region" description="Helical" evidence="18">
    <location>
        <begin position="255"/>
        <end position="277"/>
    </location>
</feature>
<dbReference type="GO" id="GO:0009055">
    <property type="term" value="F:electron transfer activity"/>
    <property type="evidence" value="ECO:0007669"/>
    <property type="project" value="UniProtKB-UniRule"/>
</dbReference>
<keyword evidence="7" id="KW-0732">Signal</keyword>
<evidence type="ECO:0000256" key="11">
    <source>
        <dbReference type="ARBA" id="ARBA00023002"/>
    </source>
</evidence>
<comment type="subcellular location">
    <subcellularLocation>
        <location evidence="1 18">Cell inner membrane</location>
        <topology evidence="1 18">Multi-pass membrane protein</topology>
    </subcellularLocation>
</comment>
<evidence type="ECO:0000256" key="13">
    <source>
        <dbReference type="ARBA" id="ARBA00023136"/>
    </source>
</evidence>
<comment type="caution">
    <text evidence="21">The sequence shown here is derived from an EMBL/GenBank/DDBJ whole genome shotgun (WGS) entry which is preliminary data.</text>
</comment>
<keyword evidence="3 18" id="KW-0813">Transport</keyword>
<evidence type="ECO:0000256" key="14">
    <source>
        <dbReference type="ARBA" id="ARBA00023157"/>
    </source>
</evidence>
<reference evidence="21 22" key="1">
    <citation type="submission" date="2016-10" db="EMBL/GenBank/DDBJ databases">
        <authorList>
            <person name="Varghese N."/>
            <person name="Submissions S."/>
        </authorList>
    </citation>
    <scope>NUCLEOTIDE SEQUENCE [LARGE SCALE GENOMIC DNA]</scope>
    <source>
        <strain evidence="21 22">CECT 8317</strain>
    </source>
</reference>
<evidence type="ECO:0000256" key="6">
    <source>
        <dbReference type="ARBA" id="ARBA00022692"/>
    </source>
</evidence>
<feature type="transmembrane region" description="Helical" evidence="18">
    <location>
        <begin position="433"/>
        <end position="449"/>
    </location>
</feature>
<dbReference type="PROSITE" id="PS51352">
    <property type="entry name" value="THIOREDOXIN_2"/>
    <property type="match status" value="1"/>
</dbReference>
<dbReference type="Gene3D" id="2.60.40.1250">
    <property type="entry name" value="Thiol:disulfide interchange protein DsbD, N-terminal domain"/>
    <property type="match status" value="1"/>
</dbReference>
<dbReference type="Pfam" id="PF02683">
    <property type="entry name" value="DsbD_TM"/>
    <property type="match status" value="1"/>
</dbReference>
<evidence type="ECO:0000256" key="16">
    <source>
        <dbReference type="ARBA" id="ARBA00047388"/>
    </source>
</evidence>
<feature type="transmembrane region" description="Helical" evidence="18">
    <location>
        <begin position="332"/>
        <end position="363"/>
    </location>
</feature>